<sequence length="230" mass="26411">MIPGIGGEKGKFDLVILGFVLQEVPTARQRELLVEALWTRVRDGGVIVVVEPGSPKGYRFINSFRDWIISKDRTEASLVAPCPHHKVCPMAANPERWCHFSSLSQRLQKSVFPKTPKEQDIVNEKYSYIIAKKGITPNAQYTEEAEAPTPLDKSYFWPRIILPVMKKEGHSILDMCSPDGSLERRIIAKSHGLEGGYRKVKKVKWGDLWYFEKRLPNKFRKEGKFGKRLW</sequence>
<evidence type="ECO:0000313" key="8">
    <source>
        <dbReference type="EMBL" id="TNV72090.1"/>
    </source>
</evidence>
<gene>
    <name evidence="8" type="ORF">FGO68_gene12654</name>
</gene>
<name>A0A8J8NCG5_HALGN</name>
<dbReference type="GO" id="GO:0046872">
    <property type="term" value="F:metal ion binding"/>
    <property type="evidence" value="ECO:0007669"/>
    <property type="project" value="UniProtKB-KW"/>
</dbReference>
<keyword evidence="2" id="KW-0479">Metal-binding</keyword>
<evidence type="ECO:0000256" key="5">
    <source>
        <dbReference type="ARBA" id="ARBA00023014"/>
    </source>
</evidence>
<evidence type="ECO:0000313" key="9">
    <source>
        <dbReference type="Proteomes" id="UP000785679"/>
    </source>
</evidence>
<reference evidence="8" key="1">
    <citation type="submission" date="2019-06" db="EMBL/GenBank/DDBJ databases">
        <authorList>
            <person name="Zheng W."/>
        </authorList>
    </citation>
    <scope>NUCLEOTIDE SEQUENCE</scope>
    <source>
        <strain evidence="8">QDHG01</strain>
    </source>
</reference>
<dbReference type="PANTHER" id="PTHR13184:SF5">
    <property type="entry name" value="METHYLTRANSFERASE-LIKE PROTEIN 17, MITOCHONDRIAL"/>
    <property type="match status" value="1"/>
</dbReference>
<accession>A0A8J8NCG5</accession>
<dbReference type="AlphaFoldDB" id="A0A8J8NCG5"/>
<evidence type="ECO:0000256" key="7">
    <source>
        <dbReference type="ARBA" id="ARBA00045681"/>
    </source>
</evidence>
<organism evidence="8 9">
    <name type="scientific">Halteria grandinella</name>
    <dbReference type="NCBI Taxonomy" id="5974"/>
    <lineage>
        <taxon>Eukaryota</taxon>
        <taxon>Sar</taxon>
        <taxon>Alveolata</taxon>
        <taxon>Ciliophora</taxon>
        <taxon>Intramacronucleata</taxon>
        <taxon>Spirotrichea</taxon>
        <taxon>Stichotrichia</taxon>
        <taxon>Sporadotrichida</taxon>
        <taxon>Halteriidae</taxon>
        <taxon>Halteria</taxon>
    </lineage>
</organism>
<dbReference type="OrthoDB" id="421327at2759"/>
<dbReference type="PANTHER" id="PTHR13184">
    <property type="entry name" value="37S RIBOSOMAL PROTEIN S22"/>
    <property type="match status" value="1"/>
</dbReference>
<evidence type="ECO:0000256" key="1">
    <source>
        <dbReference type="ARBA" id="ARBA00004173"/>
    </source>
</evidence>
<keyword evidence="6" id="KW-0496">Mitochondrion</keyword>
<dbReference type="GO" id="GO:0003735">
    <property type="term" value="F:structural constituent of ribosome"/>
    <property type="evidence" value="ECO:0007669"/>
    <property type="project" value="TreeGrafter"/>
</dbReference>
<evidence type="ECO:0000256" key="4">
    <source>
        <dbReference type="ARBA" id="ARBA00023004"/>
    </source>
</evidence>
<keyword evidence="4" id="KW-0408">Iron</keyword>
<protein>
    <submittedName>
        <fullName evidence="8">Uncharacterized protein</fullName>
    </submittedName>
</protein>
<proteinExistence type="predicted"/>
<evidence type="ECO:0000256" key="6">
    <source>
        <dbReference type="ARBA" id="ARBA00023128"/>
    </source>
</evidence>
<dbReference type="GO" id="GO:0051536">
    <property type="term" value="F:iron-sulfur cluster binding"/>
    <property type="evidence" value="ECO:0007669"/>
    <property type="project" value="UniProtKB-KW"/>
</dbReference>
<dbReference type="Pfam" id="PF09243">
    <property type="entry name" value="Rsm22"/>
    <property type="match status" value="1"/>
</dbReference>
<dbReference type="InterPro" id="IPR052571">
    <property type="entry name" value="Mt_RNA_Methyltransferase"/>
</dbReference>
<dbReference type="GO" id="GO:0006412">
    <property type="term" value="P:translation"/>
    <property type="evidence" value="ECO:0007669"/>
    <property type="project" value="InterPro"/>
</dbReference>
<dbReference type="Gene3D" id="3.40.50.150">
    <property type="entry name" value="Vaccinia Virus protein VP39"/>
    <property type="match status" value="1"/>
</dbReference>
<evidence type="ECO:0000256" key="2">
    <source>
        <dbReference type="ARBA" id="ARBA00022723"/>
    </source>
</evidence>
<dbReference type="EMBL" id="RRYP01024341">
    <property type="protein sequence ID" value="TNV72090.1"/>
    <property type="molecule type" value="Genomic_DNA"/>
</dbReference>
<comment type="subcellular location">
    <subcellularLocation>
        <location evidence="1">Mitochondrion</location>
    </subcellularLocation>
</comment>
<dbReference type="GO" id="GO:0008168">
    <property type="term" value="F:methyltransferase activity"/>
    <property type="evidence" value="ECO:0007669"/>
    <property type="project" value="InterPro"/>
</dbReference>
<dbReference type="InterPro" id="IPR015324">
    <property type="entry name" value="Ribosomal_Rsm22-like"/>
</dbReference>
<dbReference type="InterPro" id="IPR029063">
    <property type="entry name" value="SAM-dependent_MTases_sf"/>
</dbReference>
<keyword evidence="9" id="KW-1185">Reference proteome</keyword>
<evidence type="ECO:0000256" key="3">
    <source>
        <dbReference type="ARBA" id="ARBA00022946"/>
    </source>
</evidence>
<keyword evidence="3" id="KW-0809">Transit peptide</keyword>
<comment type="function">
    <text evidence="7">Mitochondrial ribosome (mitoribosome) assembly factor. Binds at the interface of the head and body domains of the mitochondrial small ribosomal subunit (mt-SSU), occluding the mRNA channel and preventing compaction of the head domain towards the body. Probable inactive methyltransferase: retains the characteristic folding and ability to bind S-adenosyl-L-methionine, but it probably lost its methyltransferase activity.</text>
</comment>
<keyword evidence="5" id="KW-0411">Iron-sulfur</keyword>
<dbReference type="SUPFAM" id="SSF53335">
    <property type="entry name" value="S-adenosyl-L-methionine-dependent methyltransferases"/>
    <property type="match status" value="1"/>
</dbReference>
<comment type="caution">
    <text evidence="8">The sequence shown here is derived from an EMBL/GenBank/DDBJ whole genome shotgun (WGS) entry which is preliminary data.</text>
</comment>
<dbReference type="GO" id="GO:0005763">
    <property type="term" value="C:mitochondrial small ribosomal subunit"/>
    <property type="evidence" value="ECO:0007669"/>
    <property type="project" value="TreeGrafter"/>
</dbReference>
<dbReference type="Proteomes" id="UP000785679">
    <property type="component" value="Unassembled WGS sequence"/>
</dbReference>